<dbReference type="CDD" id="cd00160">
    <property type="entry name" value="RhoGEF"/>
    <property type="match status" value="1"/>
</dbReference>
<evidence type="ECO:0000256" key="1">
    <source>
        <dbReference type="SAM" id="MobiDB-lite"/>
    </source>
</evidence>
<dbReference type="EnsemblMetazoa" id="XM_022811169">
    <property type="protein sequence ID" value="XP_022666904"/>
    <property type="gene ID" value="LOC111252767"/>
</dbReference>
<dbReference type="Gene3D" id="1.20.900.10">
    <property type="entry name" value="Dbl homology (DH) domain"/>
    <property type="match status" value="1"/>
</dbReference>
<dbReference type="AlphaFoldDB" id="A0A7M7KJQ7"/>
<dbReference type="RefSeq" id="XP_022666900.1">
    <property type="nucleotide sequence ID" value="XM_022811165.1"/>
</dbReference>
<dbReference type="InterPro" id="IPR000219">
    <property type="entry name" value="DH_dom"/>
</dbReference>
<sequence>MREFSDESLGGEVPQGASSMVGPPAPPGALGPSVCPFSGRPLSIASTSSTSTTSSGSSTTTSPGFHASHSKRSGKHHSSSYLASAESLQDGSVCLSGGATISDDEAESSSGNGDRLLRYTDNVVHELLETERAYIHDLAAVIQGYLRPMRECGVREGFINEKDLLVLFGNLDEILEFNSQFLKRLTNECSRRLLTGQRPGSYAVAVAECFLSHFAPSGQVETEGSIGAVALNGVPRTNSSLADNSAAATGGVKVYAHYCTNYPRSLQVLSRLVQPESRSCALLAKLQLGLGHRMQLGSYLLKPVQRILKYPLLLDAMRHYEKDYPGWPGQELIERALRAMQRIANRINEIKKLDEDAVRVQEVQSFLQGWTGNDLTTYGGLVAEERVMCQKKHLMHIFLFEKMLLITKRKRKTPNLLWYAQHIFTNDLMVNENRVIMGDCSFQVLSKSNRAITFVFETTGRERKKLWCDRLNKIILESLNISPEQRSRILENLRMQRNLSKQQQQQQQQSKIHKKASRGLDSLKKATNILHRNRRASMDSNGISQQTKKTDSIEVTKQAAVQQTSQDLPLSVGYTVHTSSQHPRVHGPSKEVHEVRARSRGGRTSSKSWKSGLSFRVRYYNQQRRYHSQIDLREIIASVESRASPAMGSMQRSASVPRWMDLGALGARLDASNVGKSHAFAEASRGRQWQHMLFNMSSRLRASLMSSDSACSSTTHSTGDHRCRDRCPLRPASMDSALFYGANSDGSEVEVGEEEELESNNSSGSFYERNFEMSCRDEIFRDSAIFSEDTISQLSTEIAACQRDRNVSLAQKDDGAKLGSIERTESGFTEEDDAGDQKTVDKSQKVK</sequence>
<dbReference type="EnsemblMetazoa" id="XM_022811165">
    <property type="protein sequence ID" value="XP_022666900"/>
    <property type="gene ID" value="LOC111252767"/>
</dbReference>
<dbReference type="RefSeq" id="XP_022666903.1">
    <property type="nucleotide sequence ID" value="XM_022811168.1"/>
</dbReference>
<feature type="compositionally biased region" description="Basic and acidic residues" evidence="1">
    <location>
        <begin position="812"/>
        <end position="825"/>
    </location>
</feature>
<feature type="region of interest" description="Disordered" evidence="1">
    <location>
        <begin position="498"/>
        <end position="551"/>
    </location>
</feature>
<dbReference type="Proteomes" id="UP000594260">
    <property type="component" value="Unplaced"/>
</dbReference>
<dbReference type="Pfam" id="PF22697">
    <property type="entry name" value="SOS1_NGEF_PH"/>
    <property type="match status" value="1"/>
</dbReference>
<dbReference type="PANTHER" id="PTHR45924:SF2">
    <property type="entry name" value="FI17866P1"/>
    <property type="match status" value="1"/>
</dbReference>
<evidence type="ECO:0000313" key="3">
    <source>
        <dbReference type="EnsemblMetazoa" id="XP_022666903"/>
    </source>
</evidence>
<dbReference type="SUPFAM" id="SSF48065">
    <property type="entry name" value="DBL homology domain (DH-domain)"/>
    <property type="match status" value="1"/>
</dbReference>
<dbReference type="EnsemblMetazoa" id="XM_022811168">
    <property type="protein sequence ID" value="XP_022666903"/>
    <property type="gene ID" value="LOC111252767"/>
</dbReference>
<dbReference type="GO" id="GO:0005085">
    <property type="term" value="F:guanyl-nucleotide exchange factor activity"/>
    <property type="evidence" value="ECO:0007669"/>
    <property type="project" value="InterPro"/>
</dbReference>
<dbReference type="RefSeq" id="XP_022666905.1">
    <property type="nucleotide sequence ID" value="XM_022811170.1"/>
</dbReference>
<dbReference type="SUPFAM" id="SSF50729">
    <property type="entry name" value="PH domain-like"/>
    <property type="match status" value="1"/>
</dbReference>
<dbReference type="Gene3D" id="2.30.29.30">
    <property type="entry name" value="Pleckstrin-homology domain (PH domain)/Phosphotyrosine-binding domain (PTB)"/>
    <property type="match status" value="1"/>
</dbReference>
<feature type="compositionally biased region" description="Polar residues" evidence="1">
    <location>
        <begin position="538"/>
        <end position="547"/>
    </location>
</feature>
<feature type="region of interest" description="Disordered" evidence="1">
    <location>
        <begin position="1"/>
        <end position="82"/>
    </location>
</feature>
<dbReference type="InterPro" id="IPR035899">
    <property type="entry name" value="DBL_dom_sf"/>
</dbReference>
<accession>A0A7M7KJQ7</accession>
<feature type="domain" description="DH" evidence="2">
    <location>
        <begin position="119"/>
        <end position="350"/>
    </location>
</feature>
<feature type="compositionally biased region" description="Low complexity" evidence="1">
    <location>
        <begin position="46"/>
        <end position="62"/>
    </location>
</feature>
<dbReference type="InterPro" id="IPR011993">
    <property type="entry name" value="PH-like_dom_sf"/>
</dbReference>
<reference evidence="3" key="1">
    <citation type="submission" date="2021-01" db="UniProtKB">
        <authorList>
            <consortium name="EnsemblMetazoa"/>
        </authorList>
    </citation>
    <scope>IDENTIFICATION</scope>
</reference>
<feature type="compositionally biased region" description="Basic residues" evidence="1">
    <location>
        <begin position="68"/>
        <end position="78"/>
    </location>
</feature>
<dbReference type="EnsemblMetazoa" id="XM_022811167">
    <property type="protein sequence ID" value="XP_022666902"/>
    <property type="gene ID" value="LOC111252767"/>
</dbReference>
<dbReference type="KEGG" id="vde:111252767"/>
<dbReference type="PANTHER" id="PTHR45924">
    <property type="entry name" value="FI17866P1"/>
    <property type="match status" value="1"/>
</dbReference>
<dbReference type="Pfam" id="PF00621">
    <property type="entry name" value="RhoGEF"/>
    <property type="match status" value="1"/>
</dbReference>
<protein>
    <recommendedName>
        <fullName evidence="2">DH domain-containing protein</fullName>
    </recommendedName>
</protein>
<dbReference type="PROSITE" id="PS50010">
    <property type="entry name" value="DH_2"/>
    <property type="match status" value="1"/>
</dbReference>
<evidence type="ECO:0000313" key="4">
    <source>
        <dbReference type="Proteomes" id="UP000594260"/>
    </source>
</evidence>
<feature type="region of interest" description="Disordered" evidence="1">
    <location>
        <begin position="578"/>
        <end position="607"/>
    </location>
</feature>
<dbReference type="GO" id="GO:0031267">
    <property type="term" value="F:small GTPase binding"/>
    <property type="evidence" value="ECO:0007669"/>
    <property type="project" value="TreeGrafter"/>
</dbReference>
<feature type="compositionally biased region" description="Basic and acidic residues" evidence="1">
    <location>
        <begin position="835"/>
        <end position="847"/>
    </location>
</feature>
<dbReference type="RefSeq" id="XP_022666904.1">
    <property type="nucleotide sequence ID" value="XM_022811169.1"/>
</dbReference>
<keyword evidence="4" id="KW-1185">Reference proteome</keyword>
<dbReference type="InParanoid" id="A0A7M7KJQ7"/>
<dbReference type="EnsemblMetazoa" id="XM_022811170">
    <property type="protein sequence ID" value="XP_022666905"/>
    <property type="gene ID" value="LOC111252767"/>
</dbReference>
<dbReference type="GeneID" id="111252767"/>
<dbReference type="RefSeq" id="XP_022666902.1">
    <property type="nucleotide sequence ID" value="XM_022811167.1"/>
</dbReference>
<organism evidence="3 4">
    <name type="scientific">Varroa destructor</name>
    <name type="common">Honeybee mite</name>
    <dbReference type="NCBI Taxonomy" id="109461"/>
    <lineage>
        <taxon>Eukaryota</taxon>
        <taxon>Metazoa</taxon>
        <taxon>Ecdysozoa</taxon>
        <taxon>Arthropoda</taxon>
        <taxon>Chelicerata</taxon>
        <taxon>Arachnida</taxon>
        <taxon>Acari</taxon>
        <taxon>Parasitiformes</taxon>
        <taxon>Mesostigmata</taxon>
        <taxon>Gamasina</taxon>
        <taxon>Dermanyssoidea</taxon>
        <taxon>Varroidae</taxon>
        <taxon>Varroa</taxon>
    </lineage>
</organism>
<feature type="compositionally biased region" description="Basic and acidic residues" evidence="1">
    <location>
        <begin position="588"/>
        <end position="597"/>
    </location>
</feature>
<dbReference type="SMART" id="SM00325">
    <property type="entry name" value="RhoGEF"/>
    <property type="match status" value="1"/>
</dbReference>
<evidence type="ECO:0000259" key="2">
    <source>
        <dbReference type="PROSITE" id="PS50010"/>
    </source>
</evidence>
<name>A0A7M7KJQ7_VARDE</name>
<dbReference type="OrthoDB" id="1594986at2759"/>
<feature type="region of interest" description="Disordered" evidence="1">
    <location>
        <begin position="812"/>
        <end position="847"/>
    </location>
</feature>
<dbReference type="InterPro" id="IPR055251">
    <property type="entry name" value="SOS1_NGEF_PH"/>
</dbReference>
<proteinExistence type="predicted"/>